<evidence type="ECO:0000259" key="1">
    <source>
        <dbReference type="Pfam" id="PF01408"/>
    </source>
</evidence>
<dbReference type="PANTHER" id="PTHR43818:SF10">
    <property type="entry name" value="NADH-DEPENDENT DEHYDROGENASE-RELATED"/>
    <property type="match status" value="1"/>
</dbReference>
<proteinExistence type="predicted"/>
<dbReference type="SUPFAM" id="SSF51735">
    <property type="entry name" value="NAD(P)-binding Rossmann-fold domains"/>
    <property type="match status" value="1"/>
</dbReference>
<dbReference type="InterPro" id="IPR036291">
    <property type="entry name" value="NAD(P)-bd_dom_sf"/>
</dbReference>
<dbReference type="InterPro" id="IPR006311">
    <property type="entry name" value="TAT_signal"/>
</dbReference>
<gene>
    <name evidence="3" type="primary">iolG_16</name>
    <name evidence="3" type="ORF">OJF2_55200</name>
</gene>
<keyword evidence="4" id="KW-1185">Reference proteome</keyword>
<evidence type="ECO:0000313" key="3">
    <source>
        <dbReference type="EMBL" id="QEH36935.1"/>
    </source>
</evidence>
<sequence length="452" mass="50206">MAQASEMFATRITRRQFARGAAGAAAGIFAAPAVVRGRNLNDRLHIAAIGVGGRGAANLESVASEEIVAVCDVHGPNLDRAGSLFPHARRDKDFRRLFDRSNDFDAVVVSTTEHTHAFATLPALQLKKHVYCEKPLTHDVYEARVIREATARAKVATQMGIQIHAGDNYRRVVELVRSGLIGPVREAHVWVGRAWGWQSEAAARANGDIVSVRDRPPGTSPIPMGLDWDLWLGPAPARPFHEVYFPGPKWYRWWDFGNGTMSDLGSHWIDLAFWALDLDAPRTIEASGPPPHPEIAPASMRAAYEYGPRGERPAVRVTWYQGEEKPEVWRRGEIPKWDSGALFVGDKGIILADYGKHILLPESRFRDVERPASSIPKSIGHHAEWIRACKTGEPTTCNFEYAGRLTEANHLGNVAYRVGRKITWNAANLTCPDAPEAAPFLRREYRPGWTLV</sequence>
<dbReference type="Gene3D" id="3.40.50.720">
    <property type="entry name" value="NAD(P)-binding Rossmann-like Domain"/>
    <property type="match status" value="1"/>
</dbReference>
<dbReference type="Pfam" id="PF19051">
    <property type="entry name" value="GFO_IDH_MocA_C2"/>
    <property type="match status" value="1"/>
</dbReference>
<organism evidence="3 4">
    <name type="scientific">Aquisphaera giovannonii</name>
    <dbReference type="NCBI Taxonomy" id="406548"/>
    <lineage>
        <taxon>Bacteria</taxon>
        <taxon>Pseudomonadati</taxon>
        <taxon>Planctomycetota</taxon>
        <taxon>Planctomycetia</taxon>
        <taxon>Isosphaerales</taxon>
        <taxon>Isosphaeraceae</taxon>
        <taxon>Aquisphaera</taxon>
    </lineage>
</organism>
<dbReference type="GO" id="GO:0050112">
    <property type="term" value="F:inositol 2-dehydrogenase (NAD+) activity"/>
    <property type="evidence" value="ECO:0007669"/>
    <property type="project" value="UniProtKB-EC"/>
</dbReference>
<feature type="domain" description="Gfo/Idh/MocA-like oxidoreductase N-terminal" evidence="1">
    <location>
        <begin position="45"/>
        <end position="160"/>
    </location>
</feature>
<name>A0A5B9WA18_9BACT</name>
<dbReference type="AlphaFoldDB" id="A0A5B9WA18"/>
<dbReference type="PANTHER" id="PTHR43818">
    <property type="entry name" value="BCDNA.GH03377"/>
    <property type="match status" value="1"/>
</dbReference>
<dbReference type="PROSITE" id="PS51318">
    <property type="entry name" value="TAT"/>
    <property type="match status" value="1"/>
</dbReference>
<keyword evidence="3" id="KW-0560">Oxidoreductase</keyword>
<dbReference type="InterPro" id="IPR043906">
    <property type="entry name" value="Gfo/Idh/MocA_OxRdtase_bact_C"/>
</dbReference>
<dbReference type="SUPFAM" id="SSF55347">
    <property type="entry name" value="Glyceraldehyde-3-phosphate dehydrogenase-like, C-terminal domain"/>
    <property type="match status" value="1"/>
</dbReference>
<accession>A0A5B9WA18</accession>
<dbReference type="InterPro" id="IPR050463">
    <property type="entry name" value="Gfo/Idh/MocA_oxidrdct_glycsds"/>
</dbReference>
<feature type="domain" description="Gfo/Idh/MocA-like oxidoreductase bacterial type C-terminal" evidence="2">
    <location>
        <begin position="219"/>
        <end position="450"/>
    </location>
</feature>
<dbReference type="EC" id="1.1.1.18" evidence="3"/>
<protein>
    <submittedName>
        <fullName evidence="3">Inositol 2-dehydrogenase</fullName>
        <ecNumber evidence="3">1.1.1.18</ecNumber>
    </submittedName>
</protein>
<dbReference type="KEGG" id="agv:OJF2_55200"/>
<dbReference type="EMBL" id="CP042997">
    <property type="protein sequence ID" value="QEH36935.1"/>
    <property type="molecule type" value="Genomic_DNA"/>
</dbReference>
<dbReference type="Pfam" id="PF01408">
    <property type="entry name" value="GFO_IDH_MocA"/>
    <property type="match status" value="1"/>
</dbReference>
<reference evidence="3 4" key="1">
    <citation type="submission" date="2019-08" db="EMBL/GenBank/DDBJ databases">
        <title>Deep-cultivation of Planctomycetes and their phenomic and genomic characterization uncovers novel biology.</title>
        <authorList>
            <person name="Wiegand S."/>
            <person name="Jogler M."/>
            <person name="Boedeker C."/>
            <person name="Pinto D."/>
            <person name="Vollmers J."/>
            <person name="Rivas-Marin E."/>
            <person name="Kohn T."/>
            <person name="Peeters S.H."/>
            <person name="Heuer A."/>
            <person name="Rast P."/>
            <person name="Oberbeckmann S."/>
            <person name="Bunk B."/>
            <person name="Jeske O."/>
            <person name="Meyerdierks A."/>
            <person name="Storesund J.E."/>
            <person name="Kallscheuer N."/>
            <person name="Luecker S."/>
            <person name="Lage O.M."/>
            <person name="Pohl T."/>
            <person name="Merkel B.J."/>
            <person name="Hornburger P."/>
            <person name="Mueller R.-W."/>
            <person name="Bruemmer F."/>
            <person name="Labrenz M."/>
            <person name="Spormann A.M."/>
            <person name="Op den Camp H."/>
            <person name="Overmann J."/>
            <person name="Amann R."/>
            <person name="Jetten M.S.M."/>
            <person name="Mascher T."/>
            <person name="Medema M.H."/>
            <person name="Devos D.P."/>
            <person name="Kaster A.-K."/>
            <person name="Ovreas L."/>
            <person name="Rohde M."/>
            <person name="Galperin M.Y."/>
            <person name="Jogler C."/>
        </authorList>
    </citation>
    <scope>NUCLEOTIDE SEQUENCE [LARGE SCALE GENOMIC DNA]</scope>
    <source>
        <strain evidence="3 4">OJF2</strain>
    </source>
</reference>
<evidence type="ECO:0000259" key="2">
    <source>
        <dbReference type="Pfam" id="PF19051"/>
    </source>
</evidence>
<dbReference type="Proteomes" id="UP000324233">
    <property type="component" value="Chromosome"/>
</dbReference>
<dbReference type="OrthoDB" id="255433at2"/>
<dbReference type="GO" id="GO:0000166">
    <property type="term" value="F:nucleotide binding"/>
    <property type="evidence" value="ECO:0007669"/>
    <property type="project" value="InterPro"/>
</dbReference>
<dbReference type="RefSeq" id="WP_148596562.1">
    <property type="nucleotide sequence ID" value="NZ_CP042997.1"/>
</dbReference>
<evidence type="ECO:0000313" key="4">
    <source>
        <dbReference type="Proteomes" id="UP000324233"/>
    </source>
</evidence>
<dbReference type="InterPro" id="IPR000683">
    <property type="entry name" value="Gfo/Idh/MocA-like_OxRdtase_N"/>
</dbReference>
<dbReference type="Gene3D" id="3.30.360.10">
    <property type="entry name" value="Dihydrodipicolinate Reductase, domain 2"/>
    <property type="match status" value="1"/>
</dbReference>